<evidence type="ECO:0000313" key="2">
    <source>
        <dbReference type="Proteomes" id="UP001202827"/>
    </source>
</evidence>
<dbReference type="InterPro" id="IPR047726">
    <property type="entry name" value="CsgH_dom"/>
</dbReference>
<comment type="caution">
    <text evidence="1">The sequence shown here is derived from an EMBL/GenBank/DDBJ whole genome shotgun (WGS) entry which is preliminary data.</text>
</comment>
<dbReference type="Gene3D" id="2.60.40.2420">
    <property type="match status" value="1"/>
</dbReference>
<organism evidence="1 2">
    <name type="scientific">Neorhizobium turbinariae</name>
    <dbReference type="NCBI Taxonomy" id="2937795"/>
    <lineage>
        <taxon>Bacteria</taxon>
        <taxon>Pseudomonadati</taxon>
        <taxon>Pseudomonadota</taxon>
        <taxon>Alphaproteobacteria</taxon>
        <taxon>Hyphomicrobiales</taxon>
        <taxon>Rhizobiaceae</taxon>
        <taxon>Rhizobium/Agrobacterium group</taxon>
        <taxon>Neorhizobium</taxon>
    </lineage>
</organism>
<dbReference type="Proteomes" id="UP001202827">
    <property type="component" value="Unassembled WGS sequence"/>
</dbReference>
<dbReference type="EMBL" id="JALPRY010000010">
    <property type="protein sequence ID" value="MCK8780052.1"/>
    <property type="molecule type" value="Genomic_DNA"/>
</dbReference>
<dbReference type="RefSeq" id="WP_248682750.1">
    <property type="nucleotide sequence ID" value="NZ_JALPRY010000010.1"/>
</dbReference>
<proteinExistence type="predicted"/>
<reference evidence="1 2" key="1">
    <citation type="submission" date="2022-04" db="EMBL/GenBank/DDBJ databases">
        <title>Rhizobium coralii sp. nov., isolated from coral Turbinaria peltata.</title>
        <authorList>
            <person name="Sun H."/>
        </authorList>
    </citation>
    <scope>NUCLEOTIDE SEQUENCE [LARGE SCALE GENOMIC DNA]</scope>
    <source>
        <strain evidence="1 2">NTR19</strain>
    </source>
</reference>
<sequence length="140" mass="14781">MSLSRTPIVLLVSTILLGGLSVRAVSAEDRQVYPGIPADDRVASCGITVSRGQIARIEPFLEGRGDLAGSLKLDVTKRSPAGQSQSRQVGNFVNGRLGRTIVSMEGPAELAIVLSVKDRSGKTLCALRRSITLGSIPLKI</sequence>
<accession>A0ABT0IQD6</accession>
<gene>
    <name evidence="1" type="ORF">M0654_08660</name>
</gene>
<protein>
    <submittedName>
        <fullName evidence="1">Uncharacterized protein</fullName>
    </submittedName>
</protein>
<dbReference type="InterPro" id="IPR053722">
    <property type="entry name" value="Curli_assembly_CsgC/AgfC"/>
</dbReference>
<keyword evidence="2" id="KW-1185">Reference proteome</keyword>
<name>A0ABT0IQD6_9HYPH</name>
<evidence type="ECO:0000313" key="1">
    <source>
        <dbReference type="EMBL" id="MCK8780052.1"/>
    </source>
</evidence>
<dbReference type="NCBIfam" id="NF041112">
    <property type="entry name" value="chap_CsgH_alph"/>
    <property type="match status" value="1"/>
</dbReference>